<feature type="region of interest" description="Disordered" evidence="1">
    <location>
        <begin position="25"/>
        <end position="88"/>
    </location>
</feature>
<feature type="compositionally biased region" description="Basic and acidic residues" evidence="1">
    <location>
        <begin position="73"/>
        <end position="88"/>
    </location>
</feature>
<evidence type="ECO:0000256" key="1">
    <source>
        <dbReference type="SAM" id="MobiDB-lite"/>
    </source>
</evidence>
<dbReference type="AlphaFoldDB" id="A0AAV6U6Q9"/>
<protein>
    <submittedName>
        <fullName evidence="2">Uncharacterized protein</fullName>
    </submittedName>
</protein>
<sequence length="88" mass="9943">MCSELKVDKCKKHEKTLNKIEKTILEIENASDPLVQDTQEGRFSRRPRSSREEDAEEWSDADASPASQSRLEGGSRAKEDMRESSVSS</sequence>
<evidence type="ECO:0000313" key="2">
    <source>
        <dbReference type="EMBL" id="KAG8179548.1"/>
    </source>
</evidence>
<keyword evidence="3" id="KW-1185">Reference proteome</keyword>
<name>A0AAV6U6Q9_9ARAC</name>
<comment type="caution">
    <text evidence="2">The sequence shown here is derived from an EMBL/GenBank/DDBJ whole genome shotgun (WGS) entry which is preliminary data.</text>
</comment>
<accession>A0AAV6U6Q9</accession>
<evidence type="ECO:0000313" key="3">
    <source>
        <dbReference type="Proteomes" id="UP000827092"/>
    </source>
</evidence>
<dbReference type="Proteomes" id="UP000827092">
    <property type="component" value="Unassembled WGS sequence"/>
</dbReference>
<dbReference type="EMBL" id="JAFNEN010000620">
    <property type="protein sequence ID" value="KAG8179548.1"/>
    <property type="molecule type" value="Genomic_DNA"/>
</dbReference>
<proteinExistence type="predicted"/>
<reference evidence="2 3" key="1">
    <citation type="journal article" date="2022" name="Nat. Ecol. Evol.">
        <title>A masculinizing supergene underlies an exaggerated male reproductive morph in a spider.</title>
        <authorList>
            <person name="Hendrickx F."/>
            <person name="De Corte Z."/>
            <person name="Sonet G."/>
            <person name="Van Belleghem S.M."/>
            <person name="Kostlbacher S."/>
            <person name="Vangestel C."/>
        </authorList>
    </citation>
    <scope>NUCLEOTIDE SEQUENCE [LARGE SCALE GENOMIC DNA]</scope>
    <source>
        <strain evidence="2">W744_W776</strain>
    </source>
</reference>
<gene>
    <name evidence="2" type="ORF">JTE90_000949</name>
</gene>
<organism evidence="2 3">
    <name type="scientific">Oedothorax gibbosus</name>
    <dbReference type="NCBI Taxonomy" id="931172"/>
    <lineage>
        <taxon>Eukaryota</taxon>
        <taxon>Metazoa</taxon>
        <taxon>Ecdysozoa</taxon>
        <taxon>Arthropoda</taxon>
        <taxon>Chelicerata</taxon>
        <taxon>Arachnida</taxon>
        <taxon>Araneae</taxon>
        <taxon>Araneomorphae</taxon>
        <taxon>Entelegynae</taxon>
        <taxon>Araneoidea</taxon>
        <taxon>Linyphiidae</taxon>
        <taxon>Erigoninae</taxon>
        <taxon>Oedothorax</taxon>
    </lineage>
</organism>